<evidence type="ECO:0000259" key="1">
    <source>
        <dbReference type="Pfam" id="PF01575"/>
    </source>
</evidence>
<dbReference type="Gene3D" id="3.10.129.10">
    <property type="entry name" value="Hotdog Thioesterase"/>
    <property type="match status" value="1"/>
</dbReference>
<dbReference type="InterPro" id="IPR029069">
    <property type="entry name" value="HotDog_dom_sf"/>
</dbReference>
<dbReference type="RefSeq" id="WP_377030520.1">
    <property type="nucleotide sequence ID" value="NZ_JBHOMY010000058.1"/>
</dbReference>
<evidence type="ECO:0000313" key="3">
    <source>
        <dbReference type="Proteomes" id="UP001593940"/>
    </source>
</evidence>
<keyword evidence="3" id="KW-1185">Reference proteome</keyword>
<gene>
    <name evidence="2" type="ORF">ACETIH_18270</name>
</gene>
<name>A0ABV6YC73_9HYPH</name>
<feature type="domain" description="MaoC-like" evidence="1">
    <location>
        <begin position="6"/>
        <end position="114"/>
    </location>
</feature>
<dbReference type="InterPro" id="IPR002539">
    <property type="entry name" value="MaoC-like_dom"/>
</dbReference>
<dbReference type="PANTHER" id="PTHR43664">
    <property type="entry name" value="MONOAMINE OXIDASE-RELATED"/>
    <property type="match status" value="1"/>
</dbReference>
<sequence length="154" mass="17095">MRDADFQVAIGDKVSFSKTVSESDVYLFAGITGDLSDVHCNEEFMSKSAFGRRIAHGVLSMGFMSTASTLMYTPHVEKYADFTPVSQGYDRVRFIGPVFFGDTVTVSYTIAKIEPDRNRTLADVAVVNQRGETVASATHIMRWVPDRSREPKIA</sequence>
<organism evidence="2 3">
    <name type="scientific">Microvirga arabica</name>
    <dbReference type="NCBI Taxonomy" id="1128671"/>
    <lineage>
        <taxon>Bacteria</taxon>
        <taxon>Pseudomonadati</taxon>
        <taxon>Pseudomonadota</taxon>
        <taxon>Alphaproteobacteria</taxon>
        <taxon>Hyphomicrobiales</taxon>
        <taxon>Methylobacteriaceae</taxon>
        <taxon>Microvirga</taxon>
    </lineage>
</organism>
<comment type="caution">
    <text evidence="2">The sequence shown here is derived from an EMBL/GenBank/DDBJ whole genome shotgun (WGS) entry which is preliminary data.</text>
</comment>
<dbReference type="PANTHER" id="PTHR43664:SF1">
    <property type="entry name" value="BETA-METHYLMALYL-COA DEHYDRATASE"/>
    <property type="match status" value="1"/>
</dbReference>
<reference evidence="2 3" key="1">
    <citation type="submission" date="2024-09" db="EMBL/GenBank/DDBJ databases">
        <title>Nodulacao em especies de Leguminosae Basais da Amazonia e Caracterizacao dos Rizobios e Bacterias Associadas aos Nodulos.</title>
        <authorList>
            <person name="Jambeiro I.C.A."/>
            <person name="Lopes I.S."/>
            <person name="Aguiar E.R.G.R."/>
            <person name="Santos A.F.J."/>
            <person name="Dos Santos J.M.F."/>
            <person name="Gross E."/>
        </authorList>
    </citation>
    <scope>NUCLEOTIDE SEQUENCE [LARGE SCALE GENOMIC DNA]</scope>
    <source>
        <strain evidence="2 3">BRUESC1165</strain>
    </source>
</reference>
<dbReference type="Pfam" id="PF01575">
    <property type="entry name" value="MaoC_dehydratas"/>
    <property type="match status" value="1"/>
</dbReference>
<dbReference type="SUPFAM" id="SSF54637">
    <property type="entry name" value="Thioesterase/thiol ester dehydrase-isomerase"/>
    <property type="match status" value="1"/>
</dbReference>
<accession>A0ABV6YC73</accession>
<dbReference type="InterPro" id="IPR052342">
    <property type="entry name" value="MCH/BMMD"/>
</dbReference>
<dbReference type="EMBL" id="JBHOMY010000058">
    <property type="protein sequence ID" value="MFC1458612.1"/>
    <property type="molecule type" value="Genomic_DNA"/>
</dbReference>
<proteinExistence type="predicted"/>
<evidence type="ECO:0000313" key="2">
    <source>
        <dbReference type="EMBL" id="MFC1458612.1"/>
    </source>
</evidence>
<protein>
    <submittedName>
        <fullName evidence="2">MaoC family dehydratase</fullName>
    </submittedName>
</protein>
<dbReference type="Proteomes" id="UP001593940">
    <property type="component" value="Unassembled WGS sequence"/>
</dbReference>